<evidence type="ECO:0000256" key="1">
    <source>
        <dbReference type="SAM" id="Coils"/>
    </source>
</evidence>
<comment type="caution">
    <text evidence="3">The sequence shown here is derived from an EMBL/GenBank/DDBJ whole genome shotgun (WGS) entry which is preliminary data.</text>
</comment>
<protein>
    <recommendedName>
        <fullName evidence="2">DUF5660 domain-containing protein</fullName>
    </recommendedName>
</protein>
<dbReference type="InterPro" id="IPR043719">
    <property type="entry name" value="DUF5660"/>
</dbReference>
<feature type="domain" description="DUF5660" evidence="2">
    <location>
        <begin position="76"/>
        <end position="182"/>
    </location>
</feature>
<sequence length="182" mass="20603">MNNTGGSTKSSQGNPKIQSFLEALRNSQGKTFENGNLDPKENPFAQFQQKKEAEKRRAELFFQARQQEWNKVFSSKEKQTTQKIQEIREQLKALANQVKTLNTNLSKAVDAPVVEAGVYHESFLTHIQKMIRLFSFKVQEANSWLEMYNSRSAKKGFYQGMAKKGGTSFTQANERAVATSVG</sequence>
<feature type="coiled-coil region" evidence="1">
    <location>
        <begin position="77"/>
        <end position="111"/>
    </location>
</feature>
<organism evidence="3 4">
    <name type="scientific">Candidatus Collierbacteria bacterium GW2011_GWB1_44_6</name>
    <dbReference type="NCBI Taxonomy" id="1618384"/>
    <lineage>
        <taxon>Bacteria</taxon>
        <taxon>Candidatus Collieribacteriota</taxon>
    </lineage>
</organism>
<gene>
    <name evidence="3" type="ORF">UW68_C0017G0036</name>
</gene>
<keyword evidence="1" id="KW-0175">Coiled coil</keyword>
<evidence type="ECO:0000313" key="4">
    <source>
        <dbReference type="Proteomes" id="UP000034835"/>
    </source>
</evidence>
<dbReference type="AlphaFoldDB" id="A0A0G1JNM3"/>
<evidence type="ECO:0000259" key="2">
    <source>
        <dbReference type="Pfam" id="PF18904"/>
    </source>
</evidence>
<accession>A0A0G1JNM3</accession>
<dbReference type="Pfam" id="PF18904">
    <property type="entry name" value="DUF5660"/>
    <property type="match status" value="1"/>
</dbReference>
<dbReference type="Proteomes" id="UP000034835">
    <property type="component" value="Unassembled WGS sequence"/>
</dbReference>
<dbReference type="STRING" id="1618384.UW68_C0017G0036"/>
<name>A0A0G1JNM3_9BACT</name>
<reference evidence="3 4" key="1">
    <citation type="journal article" date="2015" name="Nature">
        <title>rRNA introns, odd ribosomes, and small enigmatic genomes across a large radiation of phyla.</title>
        <authorList>
            <person name="Brown C.T."/>
            <person name="Hug L.A."/>
            <person name="Thomas B.C."/>
            <person name="Sharon I."/>
            <person name="Castelle C.J."/>
            <person name="Singh A."/>
            <person name="Wilkins M.J."/>
            <person name="Williams K.H."/>
            <person name="Banfield J.F."/>
        </authorList>
    </citation>
    <scope>NUCLEOTIDE SEQUENCE [LARGE SCALE GENOMIC DNA]</scope>
</reference>
<evidence type="ECO:0000313" key="3">
    <source>
        <dbReference type="EMBL" id="KKT73101.1"/>
    </source>
</evidence>
<dbReference type="EMBL" id="LCJG01000017">
    <property type="protein sequence ID" value="KKT73101.1"/>
    <property type="molecule type" value="Genomic_DNA"/>
</dbReference>
<proteinExistence type="predicted"/>